<gene>
    <name evidence="2" type="ORF">CDAR_399071</name>
</gene>
<comment type="caution">
    <text evidence="2">The sequence shown here is derived from an EMBL/GenBank/DDBJ whole genome shotgun (WGS) entry which is preliminary data.</text>
</comment>
<sequence length="127" mass="13521">MKANKLSIPATTSLQKAISATSVGIDKSPPNKIQPQLTGPSPPSSIPQENLVPQILQSLVEEVHVLTSNLASLLAALQSQSPLSHNIQPSHPCLTIFNPVIPVSQYSTQSSQSHNIQPSHPNLTIQP</sequence>
<name>A0AAV4T041_9ARAC</name>
<protein>
    <recommendedName>
        <fullName evidence="4">WW domain containing adaptor with coiled-coil</fullName>
    </recommendedName>
</protein>
<dbReference type="AlphaFoldDB" id="A0AAV4T041"/>
<evidence type="ECO:0000313" key="2">
    <source>
        <dbReference type="EMBL" id="GIY38037.1"/>
    </source>
</evidence>
<accession>A0AAV4T041</accession>
<proteinExistence type="predicted"/>
<dbReference type="EMBL" id="BPLQ01008536">
    <property type="protein sequence ID" value="GIY38037.1"/>
    <property type="molecule type" value="Genomic_DNA"/>
</dbReference>
<evidence type="ECO:0008006" key="4">
    <source>
        <dbReference type="Google" id="ProtNLM"/>
    </source>
</evidence>
<keyword evidence="3" id="KW-1185">Reference proteome</keyword>
<evidence type="ECO:0000313" key="3">
    <source>
        <dbReference type="Proteomes" id="UP001054837"/>
    </source>
</evidence>
<reference evidence="2 3" key="1">
    <citation type="submission" date="2021-06" db="EMBL/GenBank/DDBJ databases">
        <title>Caerostris darwini draft genome.</title>
        <authorList>
            <person name="Kono N."/>
            <person name="Arakawa K."/>
        </authorList>
    </citation>
    <scope>NUCLEOTIDE SEQUENCE [LARGE SCALE GENOMIC DNA]</scope>
</reference>
<feature type="region of interest" description="Disordered" evidence="1">
    <location>
        <begin position="21"/>
        <end position="48"/>
    </location>
</feature>
<evidence type="ECO:0000256" key="1">
    <source>
        <dbReference type="SAM" id="MobiDB-lite"/>
    </source>
</evidence>
<organism evidence="2 3">
    <name type="scientific">Caerostris darwini</name>
    <dbReference type="NCBI Taxonomy" id="1538125"/>
    <lineage>
        <taxon>Eukaryota</taxon>
        <taxon>Metazoa</taxon>
        <taxon>Ecdysozoa</taxon>
        <taxon>Arthropoda</taxon>
        <taxon>Chelicerata</taxon>
        <taxon>Arachnida</taxon>
        <taxon>Araneae</taxon>
        <taxon>Araneomorphae</taxon>
        <taxon>Entelegynae</taxon>
        <taxon>Araneoidea</taxon>
        <taxon>Araneidae</taxon>
        <taxon>Caerostris</taxon>
    </lineage>
</organism>
<dbReference type="Proteomes" id="UP001054837">
    <property type="component" value="Unassembled WGS sequence"/>
</dbReference>
<feature type="region of interest" description="Disordered" evidence="1">
    <location>
        <begin position="108"/>
        <end position="127"/>
    </location>
</feature>